<feature type="domain" description="BTB" evidence="3">
    <location>
        <begin position="208"/>
        <end position="269"/>
    </location>
</feature>
<gene>
    <name evidence="5" type="primary">LOC123403831</name>
</gene>
<feature type="domain" description="MATH" evidence="4">
    <location>
        <begin position="29"/>
        <end position="165"/>
    </location>
</feature>
<dbReference type="GO" id="GO:0016567">
    <property type="term" value="P:protein ubiquitination"/>
    <property type="evidence" value="ECO:0007669"/>
    <property type="project" value="InterPro"/>
</dbReference>
<dbReference type="KEGG" id="hvg:123403831"/>
<evidence type="ECO:0000259" key="3">
    <source>
        <dbReference type="PROSITE" id="PS50097"/>
    </source>
</evidence>
<dbReference type="Gramene" id="HORVU.MOREX.r2.6HG0526760.1">
    <property type="protein sequence ID" value="HORVU.MOREX.r2.6HG0526760.1.CDS.1"/>
    <property type="gene ID" value="HORVU.MOREX.r2.6HG0526760"/>
</dbReference>
<accession>A0A8I6YFR2</accession>
<dbReference type="PANTHER" id="PTHR26379">
    <property type="entry name" value="BTB/POZ AND MATH DOMAIN-CONTAINING PROTEIN 1"/>
    <property type="match status" value="1"/>
</dbReference>
<dbReference type="SUPFAM" id="SSF54695">
    <property type="entry name" value="POZ domain"/>
    <property type="match status" value="1"/>
</dbReference>
<dbReference type="PROSITE" id="PS50144">
    <property type="entry name" value="MATH"/>
    <property type="match status" value="1"/>
</dbReference>
<reference evidence="5" key="3">
    <citation type="submission" date="2022-01" db="UniProtKB">
        <authorList>
            <consortium name="EnsemblPlants"/>
        </authorList>
    </citation>
    <scope>IDENTIFICATION</scope>
    <source>
        <strain evidence="5">subsp. vulgare</strain>
    </source>
</reference>
<dbReference type="PANTHER" id="PTHR26379:SF484">
    <property type="entry name" value="BTB DOMAIN-CONTAINING PROTEIN"/>
    <property type="match status" value="1"/>
</dbReference>
<dbReference type="Pfam" id="PF00651">
    <property type="entry name" value="BTB"/>
    <property type="match status" value="1"/>
</dbReference>
<comment type="similarity">
    <text evidence="2">Belongs to the Tdpoz family.</text>
</comment>
<dbReference type="OrthoDB" id="6359816at2759"/>
<sequence length="409" mass="45278">MSAFTGVSIADGNRRCFCATTAVDARGDSGYHLLMVSGYSRTKELLSTGDAITAGPFNVGGHDWMIEYYPNGENPTCAGFISLFLTFHYDADDEDLEPVEARFSFSLVDQVEKQMPMYIRATGETRAFSTATPIWGNHRFITRDALEQSPDLNLKCDCLIIRCDVVVLRCGSATATAKDDDDHDDACGGTLPDIHQHLHSLLGNKVGADVAFQVGGETFPAHRCVLAARSTVFMAQLFGPMKEASSRVIHIKDMEPKVFKALLSFVYTDSFPDMYDDNIKLSEMCKEDMGQGQEDEMSEELQGQDGDDEMGLLQALFVAADRYDLQRLKFICVKQLLQRIGVSSVASTLALAEQHQCRRLKEACFKFIQVQSPPSLQTLMATSGWGHIVMNYPSVLNELIAMLASNQRK</sequence>
<dbReference type="Gene3D" id="3.30.710.10">
    <property type="entry name" value="Potassium Channel Kv1.1, Chain A"/>
    <property type="match status" value="1"/>
</dbReference>
<dbReference type="Gramene" id="HORVU.MOREX.r3.6HG0634190.1">
    <property type="protein sequence ID" value="HORVU.MOREX.r3.6HG0634190.1.CDS1"/>
    <property type="gene ID" value="HORVU.MOREX.r3.6HG0634190"/>
</dbReference>
<dbReference type="InterPro" id="IPR008974">
    <property type="entry name" value="TRAF-like"/>
</dbReference>
<dbReference type="RefSeq" id="XP_044953682.1">
    <property type="nucleotide sequence ID" value="XM_045097747.1"/>
</dbReference>
<proteinExistence type="inferred from homology"/>
<evidence type="ECO:0000256" key="1">
    <source>
        <dbReference type="ARBA" id="ARBA00004906"/>
    </source>
</evidence>
<evidence type="ECO:0000259" key="4">
    <source>
        <dbReference type="PROSITE" id="PS50144"/>
    </source>
</evidence>
<reference evidence="6" key="1">
    <citation type="journal article" date="2012" name="Nature">
        <title>A physical, genetic and functional sequence assembly of the barley genome.</title>
        <authorList>
            <consortium name="The International Barley Genome Sequencing Consortium"/>
            <person name="Mayer K.F."/>
            <person name="Waugh R."/>
            <person name="Brown J.W."/>
            <person name="Schulman A."/>
            <person name="Langridge P."/>
            <person name="Platzer M."/>
            <person name="Fincher G.B."/>
            <person name="Muehlbauer G.J."/>
            <person name="Sato K."/>
            <person name="Close T.J."/>
            <person name="Wise R.P."/>
            <person name="Stein N."/>
        </authorList>
    </citation>
    <scope>NUCLEOTIDE SEQUENCE [LARGE SCALE GENOMIC DNA]</scope>
    <source>
        <strain evidence="6">cv. Morex</strain>
    </source>
</reference>
<dbReference type="InterPro" id="IPR011333">
    <property type="entry name" value="SKP1/BTB/POZ_sf"/>
</dbReference>
<dbReference type="InterPro" id="IPR045005">
    <property type="entry name" value="BPM1-6"/>
</dbReference>
<dbReference type="SMART" id="SM00225">
    <property type="entry name" value="BTB"/>
    <property type="match status" value="1"/>
</dbReference>
<dbReference type="EnsemblPlants" id="HORVU.MOREX.r3.6HG0634190.1">
    <property type="protein sequence ID" value="HORVU.MOREX.r3.6HG0634190.1.CDS1"/>
    <property type="gene ID" value="HORVU.MOREX.r3.6HG0634190"/>
</dbReference>
<dbReference type="InterPro" id="IPR056423">
    <property type="entry name" value="BACK_BPM_SPOP"/>
</dbReference>
<dbReference type="Gene3D" id="2.60.210.10">
    <property type="entry name" value="Apoptosis, Tumor Necrosis Factor Receptor Associated Protein 2, Chain A"/>
    <property type="match status" value="1"/>
</dbReference>
<keyword evidence="6" id="KW-1185">Reference proteome</keyword>
<reference evidence="5" key="2">
    <citation type="submission" date="2020-10" db="EMBL/GenBank/DDBJ databases">
        <authorList>
            <person name="Scholz U."/>
            <person name="Mascher M."/>
            <person name="Fiebig A."/>
        </authorList>
    </citation>
    <scope>NUCLEOTIDE SEQUENCE [LARGE SCALE GENOMIC DNA]</scope>
    <source>
        <strain evidence="5">cv. Morex</strain>
    </source>
</reference>
<protein>
    <submittedName>
        <fullName evidence="5">Uncharacterized protein</fullName>
    </submittedName>
</protein>
<dbReference type="GeneID" id="123403831"/>
<dbReference type="Proteomes" id="UP000011116">
    <property type="component" value="Chromosome 6H"/>
</dbReference>
<dbReference type="SMR" id="A0A8I6YFR2"/>
<dbReference type="CDD" id="cd00121">
    <property type="entry name" value="MATH"/>
    <property type="match status" value="1"/>
</dbReference>
<dbReference type="InterPro" id="IPR002083">
    <property type="entry name" value="MATH/TRAF_dom"/>
</dbReference>
<dbReference type="InterPro" id="IPR000210">
    <property type="entry name" value="BTB/POZ_dom"/>
</dbReference>
<evidence type="ECO:0000256" key="2">
    <source>
        <dbReference type="ARBA" id="ARBA00010846"/>
    </source>
</evidence>
<evidence type="ECO:0000313" key="6">
    <source>
        <dbReference type="Proteomes" id="UP000011116"/>
    </source>
</evidence>
<dbReference type="PROSITE" id="PS50097">
    <property type="entry name" value="BTB"/>
    <property type="match status" value="1"/>
</dbReference>
<name>A0A8I6YFR2_HORVV</name>
<evidence type="ECO:0000313" key="5">
    <source>
        <dbReference type="EnsemblPlants" id="HORVU.MOREX.r3.6HG0634190.1.CDS1"/>
    </source>
</evidence>
<dbReference type="Pfam" id="PF24570">
    <property type="entry name" value="BACK_BPM_SPOP"/>
    <property type="match status" value="1"/>
</dbReference>
<dbReference type="Gene3D" id="1.25.40.420">
    <property type="match status" value="1"/>
</dbReference>
<dbReference type="AlphaFoldDB" id="A0A8I6YFR2"/>
<dbReference type="Pfam" id="PF22486">
    <property type="entry name" value="MATH_2"/>
    <property type="match status" value="1"/>
</dbReference>
<organism evidence="5 6">
    <name type="scientific">Hordeum vulgare subsp. vulgare</name>
    <name type="common">Domesticated barley</name>
    <dbReference type="NCBI Taxonomy" id="112509"/>
    <lineage>
        <taxon>Eukaryota</taxon>
        <taxon>Viridiplantae</taxon>
        <taxon>Streptophyta</taxon>
        <taxon>Embryophyta</taxon>
        <taxon>Tracheophyta</taxon>
        <taxon>Spermatophyta</taxon>
        <taxon>Magnoliopsida</taxon>
        <taxon>Liliopsida</taxon>
        <taxon>Poales</taxon>
        <taxon>Poaceae</taxon>
        <taxon>BOP clade</taxon>
        <taxon>Pooideae</taxon>
        <taxon>Triticodae</taxon>
        <taxon>Triticeae</taxon>
        <taxon>Hordeinae</taxon>
        <taxon>Hordeum</taxon>
    </lineage>
</organism>
<comment type="pathway">
    <text evidence="1">Protein modification; protein ubiquitination.</text>
</comment>
<dbReference type="SUPFAM" id="SSF49599">
    <property type="entry name" value="TRAF domain-like"/>
    <property type="match status" value="1"/>
</dbReference>